<evidence type="ECO:0000256" key="1">
    <source>
        <dbReference type="SAM" id="MobiDB-lite"/>
    </source>
</evidence>
<comment type="caution">
    <text evidence="2">The sequence shown here is derived from an EMBL/GenBank/DDBJ whole genome shotgun (WGS) entry which is preliminary data.</text>
</comment>
<dbReference type="AlphaFoldDB" id="A0A9W6P1H1"/>
<evidence type="ECO:0000313" key="2">
    <source>
        <dbReference type="EMBL" id="GLL16094.1"/>
    </source>
</evidence>
<dbReference type="EMBL" id="BSFQ01000065">
    <property type="protein sequence ID" value="GLL16094.1"/>
    <property type="molecule type" value="Genomic_DNA"/>
</dbReference>
<dbReference type="Proteomes" id="UP001143463">
    <property type="component" value="Unassembled WGS sequence"/>
</dbReference>
<name>A0A9W6P1H1_9PSEU</name>
<organism evidence="2 3">
    <name type="scientific">Pseudonocardia halophobica</name>
    <dbReference type="NCBI Taxonomy" id="29401"/>
    <lineage>
        <taxon>Bacteria</taxon>
        <taxon>Bacillati</taxon>
        <taxon>Actinomycetota</taxon>
        <taxon>Actinomycetes</taxon>
        <taxon>Pseudonocardiales</taxon>
        <taxon>Pseudonocardiaceae</taxon>
        <taxon>Pseudonocardia</taxon>
    </lineage>
</organism>
<dbReference type="RefSeq" id="WP_037054045.1">
    <property type="nucleotide sequence ID" value="NZ_BAAAUZ010000070.1"/>
</dbReference>
<feature type="region of interest" description="Disordered" evidence="1">
    <location>
        <begin position="1"/>
        <end position="60"/>
    </location>
</feature>
<feature type="compositionally biased region" description="Basic and acidic residues" evidence="1">
    <location>
        <begin position="1"/>
        <end position="14"/>
    </location>
</feature>
<proteinExistence type="predicted"/>
<protein>
    <submittedName>
        <fullName evidence="2">Uncharacterized protein</fullName>
    </submittedName>
</protein>
<evidence type="ECO:0000313" key="3">
    <source>
        <dbReference type="Proteomes" id="UP001143463"/>
    </source>
</evidence>
<reference evidence="2" key="2">
    <citation type="submission" date="2023-01" db="EMBL/GenBank/DDBJ databases">
        <authorList>
            <person name="Sun Q."/>
            <person name="Evtushenko L."/>
        </authorList>
    </citation>
    <scope>NUCLEOTIDE SEQUENCE</scope>
    <source>
        <strain evidence="2">VKM Ac-1069</strain>
    </source>
</reference>
<feature type="compositionally biased region" description="Acidic residues" evidence="1">
    <location>
        <begin position="15"/>
        <end position="27"/>
    </location>
</feature>
<feature type="compositionally biased region" description="Basic and acidic residues" evidence="1">
    <location>
        <begin position="35"/>
        <end position="50"/>
    </location>
</feature>
<reference evidence="2" key="1">
    <citation type="journal article" date="2014" name="Int. J. Syst. Evol. Microbiol.">
        <title>Complete genome sequence of Corynebacterium casei LMG S-19264T (=DSM 44701T), isolated from a smear-ripened cheese.</title>
        <authorList>
            <consortium name="US DOE Joint Genome Institute (JGI-PGF)"/>
            <person name="Walter F."/>
            <person name="Albersmeier A."/>
            <person name="Kalinowski J."/>
            <person name="Ruckert C."/>
        </authorList>
    </citation>
    <scope>NUCLEOTIDE SEQUENCE</scope>
    <source>
        <strain evidence="2">VKM Ac-1069</strain>
    </source>
</reference>
<sequence>MTDPQNPERSRAEDEPALPDDPVDQDAEPTMTAPAEDRPDGGTQDPRGDSPDVADADGEG</sequence>
<accession>A0A9W6P1H1</accession>
<gene>
    <name evidence="2" type="ORF">GCM10017577_72490</name>
</gene>
<keyword evidence="3" id="KW-1185">Reference proteome</keyword>